<accession>Q161I9</accession>
<dbReference type="KEGG" id="rde:RD1_3894"/>
<keyword evidence="1" id="KW-1133">Transmembrane helix</keyword>
<dbReference type="HOGENOM" id="CLU_2234550_0_0_5"/>
<keyword evidence="1" id="KW-0472">Membrane</keyword>
<organism evidence="2 3">
    <name type="scientific">Roseobacter denitrificans (strain ATCC 33942 / OCh 114)</name>
    <name type="common">Erythrobacter sp. (strain OCh 114)</name>
    <name type="synonym">Roseobacter denitrificans</name>
    <dbReference type="NCBI Taxonomy" id="375451"/>
    <lineage>
        <taxon>Bacteria</taxon>
        <taxon>Pseudomonadati</taxon>
        <taxon>Pseudomonadota</taxon>
        <taxon>Alphaproteobacteria</taxon>
        <taxon>Rhodobacterales</taxon>
        <taxon>Roseobacteraceae</taxon>
        <taxon>Roseobacter</taxon>
    </lineage>
</organism>
<evidence type="ECO:0000313" key="3">
    <source>
        <dbReference type="Proteomes" id="UP000007029"/>
    </source>
</evidence>
<dbReference type="Proteomes" id="UP000007029">
    <property type="component" value="Chromosome"/>
</dbReference>
<feature type="transmembrane region" description="Helical" evidence="1">
    <location>
        <begin position="62"/>
        <end position="95"/>
    </location>
</feature>
<dbReference type="eggNOG" id="ENOG5032Z6S">
    <property type="taxonomic scope" value="Bacteria"/>
</dbReference>
<dbReference type="EMBL" id="CP000362">
    <property type="protein sequence ID" value="ABG33354.1"/>
    <property type="molecule type" value="Genomic_DNA"/>
</dbReference>
<evidence type="ECO:0000313" key="2">
    <source>
        <dbReference type="EMBL" id="ABG33354.1"/>
    </source>
</evidence>
<reference evidence="2 3" key="1">
    <citation type="journal article" date="2007" name="J. Bacteriol.">
        <title>The complete genome sequence of Roseobacter denitrificans reveals a mixotrophic rather than photosynthetic metabolism.</title>
        <authorList>
            <person name="Swingley W.D."/>
            <person name="Sadekar S."/>
            <person name="Mastrian S.D."/>
            <person name="Matthies H.J."/>
            <person name="Hao J."/>
            <person name="Ramos H."/>
            <person name="Acharya C.R."/>
            <person name="Conrad A.L."/>
            <person name="Taylor H.L."/>
            <person name="Dejesa L.C."/>
            <person name="Shah M.K."/>
            <person name="O'huallachain M.E."/>
            <person name="Lince M.T."/>
            <person name="Blankenship R.E."/>
            <person name="Beatty J.T."/>
            <person name="Touchman J.W."/>
        </authorList>
    </citation>
    <scope>NUCLEOTIDE SEQUENCE [LARGE SCALE GENOMIC DNA]</scope>
    <source>
        <strain evidence="3">ATCC 33942 / OCh 114</strain>
    </source>
</reference>
<proteinExistence type="predicted"/>
<name>Q161I9_ROSDO</name>
<keyword evidence="1" id="KW-0812">Transmembrane</keyword>
<sequence>MPKTAGEINASKVPSASRPLSGWFLRIIPLEIRNADPYLGAMNYILALLLPPLSILLTGRPILAIIVFVIWIPALFFSGGLTHPMFILLAWALIFHAREDRRQRF</sequence>
<protein>
    <submittedName>
        <fullName evidence="2">Uncharacterized protein</fullName>
    </submittedName>
</protein>
<keyword evidence="3" id="KW-1185">Reference proteome</keyword>
<evidence type="ECO:0000256" key="1">
    <source>
        <dbReference type="SAM" id="Phobius"/>
    </source>
</evidence>
<dbReference type="AlphaFoldDB" id="Q161I9"/>
<dbReference type="STRING" id="375451.RD1_3894"/>
<gene>
    <name evidence="2" type="ordered locus">RD1_3894</name>
</gene>